<comment type="caution">
    <text evidence="6">The sequence shown here is derived from an EMBL/GenBank/DDBJ whole genome shotgun (WGS) entry which is preliminary data.</text>
</comment>
<evidence type="ECO:0000313" key="7">
    <source>
        <dbReference type="Proteomes" id="UP001258017"/>
    </source>
</evidence>
<dbReference type="Proteomes" id="UP001258017">
    <property type="component" value="Unassembled WGS sequence"/>
</dbReference>
<evidence type="ECO:0000256" key="3">
    <source>
        <dbReference type="ARBA" id="ARBA00023186"/>
    </source>
</evidence>
<dbReference type="AlphaFoldDB" id="A0AAD9RJE7"/>
<dbReference type="Pfam" id="PF23579">
    <property type="entry name" value="ARM_TBCD"/>
    <property type="match status" value="1"/>
</dbReference>
<accession>A0AAD9RJE7</accession>
<keyword evidence="3" id="KW-0143">Chaperone</keyword>
<protein>
    <recommendedName>
        <fullName evidence="2">Tubulin-specific chaperone D</fullName>
    </recommendedName>
</protein>
<feature type="domain" description="Tubulin-folding cofactor D ARM repeats" evidence="5">
    <location>
        <begin position="270"/>
        <end position="508"/>
    </location>
</feature>
<dbReference type="EMBL" id="JAIFRP010000045">
    <property type="protein sequence ID" value="KAK2580867.1"/>
    <property type="molecule type" value="Genomic_DNA"/>
</dbReference>
<dbReference type="Pfam" id="PF12612">
    <property type="entry name" value="TFCD_C"/>
    <property type="match status" value="1"/>
</dbReference>
<evidence type="ECO:0000256" key="1">
    <source>
        <dbReference type="ARBA" id="ARBA00006853"/>
    </source>
</evidence>
<name>A0AAD9RJE7_9HYME</name>
<evidence type="ECO:0000313" key="6">
    <source>
        <dbReference type="EMBL" id="KAK2580867.1"/>
    </source>
</evidence>
<dbReference type="GO" id="GO:0007021">
    <property type="term" value="P:tubulin complex assembly"/>
    <property type="evidence" value="ECO:0007669"/>
    <property type="project" value="InterPro"/>
</dbReference>
<feature type="domain" description="Tubulin-folding cofactor D C-terminal" evidence="4">
    <location>
        <begin position="864"/>
        <end position="1045"/>
    </location>
</feature>
<dbReference type="PANTHER" id="PTHR12658:SF0">
    <property type="entry name" value="TUBULIN-SPECIFIC CHAPERONE D"/>
    <property type="match status" value="1"/>
</dbReference>
<keyword evidence="7" id="KW-1185">Reference proteome</keyword>
<dbReference type="Gene3D" id="1.25.10.10">
    <property type="entry name" value="Leucine-rich Repeat Variant"/>
    <property type="match status" value="2"/>
</dbReference>
<dbReference type="GO" id="GO:0016328">
    <property type="term" value="C:lateral plasma membrane"/>
    <property type="evidence" value="ECO:0007669"/>
    <property type="project" value="TreeGrafter"/>
</dbReference>
<reference evidence="6" key="2">
    <citation type="journal article" date="2023" name="Commun. Biol.">
        <title>Intrasexual cuticular hydrocarbon dimorphism in a wasp sheds light on hydrocarbon biosynthesis genes in Hymenoptera.</title>
        <authorList>
            <person name="Moris V.C."/>
            <person name="Podsiadlowski L."/>
            <person name="Martin S."/>
            <person name="Oeyen J.P."/>
            <person name="Donath A."/>
            <person name="Petersen M."/>
            <person name="Wilbrandt J."/>
            <person name="Misof B."/>
            <person name="Liedtke D."/>
            <person name="Thamm M."/>
            <person name="Scheiner R."/>
            <person name="Schmitt T."/>
            <person name="Niehuis O."/>
        </authorList>
    </citation>
    <scope>NUCLEOTIDE SEQUENCE</scope>
    <source>
        <strain evidence="6">GBR_01_08_01A</strain>
    </source>
</reference>
<dbReference type="InterPro" id="IPR011989">
    <property type="entry name" value="ARM-like"/>
</dbReference>
<dbReference type="GO" id="GO:0070830">
    <property type="term" value="P:bicellular tight junction assembly"/>
    <property type="evidence" value="ECO:0007669"/>
    <property type="project" value="TreeGrafter"/>
</dbReference>
<proteinExistence type="inferred from homology"/>
<sequence length="1154" mass="131164">MVLNDCPDPESVGCGFSTFKEVDEVNALIKDIRNPDLSSSLVERNRDRFNFILSQYQDQRQLLDPYLENILESLLSIIKDDNCTESMKHNAFKYLFIIMSVKTYKKIVTYLPHEVADLLPVLRLLEKQDPSDVETWETRYVLLIWLSIISKIPFPLSRLETSDTVDPEQRIMVRIMKVCKLYCLSKDACAVAAVFLIANFLTRSDVKKLYLEEMITWCLECVESDPSRHGPLAVIASILKHSAREDVRPYSQMLLEKILKLQLSNNPADLIRKFGMKVVQRIGLVLLRTKLASWRYQRMNRPISLLPNLNKNNGTETVDNNEENILNDNEDQEIPPAIEDIIEHLIQGLRDKAITIRWSAAKSIGRITARLPVDLADDVVGFVLNLFSGRELDSAWHGGCLALAELGRRGLLLPHRLSDVIPVVLQALVFDEPRAYGSIGYLIRDAACYICWSFPRAYDPDVIQPYVREIAATLLVVTCFDREINCRRAASAAFQENVGRQGNFPHGIDILTVADYFEVGVRSHAFLKISVHIAQYEEYKKPLIEHLVTRKITHWDTAIRELSAKALFNLTPADPQYMIETVLPNLLDTLNSIDLNVRHGAVLAIAEILEALYNHFGKKIETIIDSSIVDDIKNAVCTFQKRGQFKGLGGELMKQACAVLIKKCSIVHFPVHSTSVIDDWQNLLEECLGHEVSAVKLKAAEAHTEFFTEYYASIDPDIYNNVVNRYLDNLRSSSQVVRIGFAQAIGHFPLFIKKARVKDIIEALIKCTHISNDTQKWAESRKEALHSLTMIIQTLNVNEADVWQAYAPQIYDCYLLALKEYTIDSRGDIGAWVREAAMTGLHMLTNLILQANLLSLLNEPLMTEIIGGIAQQAVERIDGIRAQAGIVFSVLIHSEPPLPNIPYHDELKKIFPLDECKDSIEWRMESVTFPRFIQMLKFSPYTMNLLRGIIFSVGGLSESLVKHSSVALFTYLKEIDEASLRDLCDKMLNIFKESHKNERMITSILAFLDRLLSSGCIQSILDDPNSDIPERILLLVKQEIKYTNSTKLLISSINVFCQLLQVHGFIGKRAFCQLSIFLCHKYKCLRKVTAIRTYEALTLYGEEMDIPEEDLTNILAELNATDWEQSVNELKPIRNHLCELMKVPAPVLQTKLTN</sequence>
<reference evidence="6" key="1">
    <citation type="submission" date="2021-08" db="EMBL/GenBank/DDBJ databases">
        <authorList>
            <person name="Misof B."/>
            <person name="Oliver O."/>
            <person name="Podsiadlowski L."/>
            <person name="Donath A."/>
            <person name="Peters R."/>
            <person name="Mayer C."/>
            <person name="Rust J."/>
            <person name="Gunkel S."/>
            <person name="Lesny P."/>
            <person name="Martin S."/>
            <person name="Oeyen J.P."/>
            <person name="Petersen M."/>
            <person name="Panagiotis P."/>
            <person name="Wilbrandt J."/>
            <person name="Tanja T."/>
        </authorList>
    </citation>
    <scope>NUCLEOTIDE SEQUENCE</scope>
    <source>
        <strain evidence="6">GBR_01_08_01A</strain>
        <tissue evidence="6">Thorax + abdomen</tissue>
    </source>
</reference>
<dbReference type="InterPro" id="IPR016024">
    <property type="entry name" value="ARM-type_fold"/>
</dbReference>
<dbReference type="SUPFAM" id="SSF48371">
    <property type="entry name" value="ARM repeat"/>
    <property type="match status" value="2"/>
</dbReference>
<evidence type="ECO:0000259" key="5">
    <source>
        <dbReference type="Pfam" id="PF25767"/>
    </source>
</evidence>
<dbReference type="GO" id="GO:0005096">
    <property type="term" value="F:GTPase activator activity"/>
    <property type="evidence" value="ECO:0007669"/>
    <property type="project" value="InterPro"/>
</dbReference>
<evidence type="ECO:0000259" key="4">
    <source>
        <dbReference type="Pfam" id="PF12612"/>
    </source>
</evidence>
<dbReference type="PANTHER" id="PTHR12658">
    <property type="entry name" value="BETA-TUBULIN COFACTOR D"/>
    <property type="match status" value="1"/>
</dbReference>
<dbReference type="GO" id="GO:0000226">
    <property type="term" value="P:microtubule cytoskeleton organization"/>
    <property type="evidence" value="ECO:0007669"/>
    <property type="project" value="TreeGrafter"/>
</dbReference>
<dbReference type="GO" id="GO:0034333">
    <property type="term" value="P:adherens junction assembly"/>
    <property type="evidence" value="ECO:0007669"/>
    <property type="project" value="TreeGrafter"/>
</dbReference>
<dbReference type="InterPro" id="IPR022577">
    <property type="entry name" value="TBCD_C"/>
</dbReference>
<dbReference type="GO" id="GO:0048487">
    <property type="term" value="F:beta-tubulin binding"/>
    <property type="evidence" value="ECO:0007669"/>
    <property type="project" value="InterPro"/>
</dbReference>
<gene>
    <name evidence="6" type="ORF">KPH14_005941</name>
</gene>
<dbReference type="GO" id="GO:0007023">
    <property type="term" value="P:post-chaperonin tubulin folding pathway"/>
    <property type="evidence" value="ECO:0007669"/>
    <property type="project" value="InterPro"/>
</dbReference>
<dbReference type="Pfam" id="PF25767">
    <property type="entry name" value="ARM_TBCD_2nd"/>
    <property type="match status" value="1"/>
</dbReference>
<comment type="similarity">
    <text evidence="1">Belongs to the TBCD family.</text>
</comment>
<dbReference type="InterPro" id="IPR058033">
    <property type="entry name" value="ARM_TBCD_2nd"/>
</dbReference>
<evidence type="ECO:0000256" key="2">
    <source>
        <dbReference type="ARBA" id="ARBA00015003"/>
    </source>
</evidence>
<dbReference type="InterPro" id="IPR033162">
    <property type="entry name" value="TBCD"/>
</dbReference>
<organism evidence="6 7">
    <name type="scientific">Odynerus spinipes</name>
    <dbReference type="NCBI Taxonomy" id="1348599"/>
    <lineage>
        <taxon>Eukaryota</taxon>
        <taxon>Metazoa</taxon>
        <taxon>Ecdysozoa</taxon>
        <taxon>Arthropoda</taxon>
        <taxon>Hexapoda</taxon>
        <taxon>Insecta</taxon>
        <taxon>Pterygota</taxon>
        <taxon>Neoptera</taxon>
        <taxon>Endopterygota</taxon>
        <taxon>Hymenoptera</taxon>
        <taxon>Apocrita</taxon>
        <taxon>Aculeata</taxon>
        <taxon>Vespoidea</taxon>
        <taxon>Vespidae</taxon>
        <taxon>Eumeninae</taxon>
        <taxon>Odynerus</taxon>
    </lineage>
</organism>